<gene>
    <name evidence="2" type="ORF">PISMIDRAFT_16719</name>
</gene>
<dbReference type="EMBL" id="KN833904">
    <property type="protein sequence ID" value="KIK15154.1"/>
    <property type="molecule type" value="Genomic_DNA"/>
</dbReference>
<evidence type="ECO:0000313" key="3">
    <source>
        <dbReference type="Proteomes" id="UP000054018"/>
    </source>
</evidence>
<dbReference type="Proteomes" id="UP000054018">
    <property type="component" value="Unassembled WGS sequence"/>
</dbReference>
<keyword evidence="3" id="KW-1185">Reference proteome</keyword>
<accession>A0A0C9YMK7</accession>
<feature type="region of interest" description="Disordered" evidence="1">
    <location>
        <begin position="104"/>
        <end position="188"/>
    </location>
</feature>
<dbReference type="AlphaFoldDB" id="A0A0C9YMK7"/>
<organism evidence="2 3">
    <name type="scientific">Pisolithus microcarpus 441</name>
    <dbReference type="NCBI Taxonomy" id="765257"/>
    <lineage>
        <taxon>Eukaryota</taxon>
        <taxon>Fungi</taxon>
        <taxon>Dikarya</taxon>
        <taxon>Basidiomycota</taxon>
        <taxon>Agaricomycotina</taxon>
        <taxon>Agaricomycetes</taxon>
        <taxon>Agaricomycetidae</taxon>
        <taxon>Boletales</taxon>
        <taxon>Sclerodermatineae</taxon>
        <taxon>Pisolithaceae</taxon>
        <taxon>Pisolithus</taxon>
    </lineage>
</organism>
<evidence type="ECO:0000313" key="2">
    <source>
        <dbReference type="EMBL" id="KIK15154.1"/>
    </source>
</evidence>
<sequence>MAWQQHLASAGSEEEHHRIHAARLLGERITSLPPLAEHAFPPDCRSSAPPSVRRAEARWGLATRAREDRDPNEYVGRHKCARVQQLIWTNQNEVDSRLQTGVDETATHSDESGLDIRYPIDPTEGNGSAGECHDDPEPFFPSPPSPSHSPPPDETNVPPPPSPNETGALLPTLPPNHVGMAPPEITYQ</sequence>
<dbReference type="HOGENOM" id="CLU_063279_0_0_1"/>
<name>A0A0C9YMK7_9AGAM</name>
<evidence type="ECO:0000256" key="1">
    <source>
        <dbReference type="SAM" id="MobiDB-lite"/>
    </source>
</evidence>
<proteinExistence type="predicted"/>
<feature type="compositionally biased region" description="Pro residues" evidence="1">
    <location>
        <begin position="138"/>
        <end position="163"/>
    </location>
</feature>
<reference evidence="2 3" key="1">
    <citation type="submission" date="2014-04" db="EMBL/GenBank/DDBJ databases">
        <authorList>
            <consortium name="DOE Joint Genome Institute"/>
            <person name="Kuo A."/>
            <person name="Kohler A."/>
            <person name="Costa M.D."/>
            <person name="Nagy L.G."/>
            <person name="Floudas D."/>
            <person name="Copeland A."/>
            <person name="Barry K.W."/>
            <person name="Cichocki N."/>
            <person name="Veneault-Fourrey C."/>
            <person name="LaButti K."/>
            <person name="Lindquist E.A."/>
            <person name="Lipzen A."/>
            <person name="Lundell T."/>
            <person name="Morin E."/>
            <person name="Murat C."/>
            <person name="Sun H."/>
            <person name="Tunlid A."/>
            <person name="Henrissat B."/>
            <person name="Grigoriev I.V."/>
            <person name="Hibbett D.S."/>
            <person name="Martin F."/>
            <person name="Nordberg H.P."/>
            <person name="Cantor M.N."/>
            <person name="Hua S.X."/>
        </authorList>
    </citation>
    <scope>NUCLEOTIDE SEQUENCE [LARGE SCALE GENOMIC DNA]</scope>
    <source>
        <strain evidence="2 3">441</strain>
    </source>
</reference>
<protein>
    <submittedName>
        <fullName evidence="2">Uncharacterized protein</fullName>
    </submittedName>
</protein>
<reference evidence="3" key="2">
    <citation type="submission" date="2015-01" db="EMBL/GenBank/DDBJ databases">
        <title>Evolutionary Origins and Diversification of the Mycorrhizal Mutualists.</title>
        <authorList>
            <consortium name="DOE Joint Genome Institute"/>
            <consortium name="Mycorrhizal Genomics Consortium"/>
            <person name="Kohler A."/>
            <person name="Kuo A."/>
            <person name="Nagy L.G."/>
            <person name="Floudas D."/>
            <person name="Copeland A."/>
            <person name="Barry K.W."/>
            <person name="Cichocki N."/>
            <person name="Veneault-Fourrey C."/>
            <person name="LaButti K."/>
            <person name="Lindquist E.A."/>
            <person name="Lipzen A."/>
            <person name="Lundell T."/>
            <person name="Morin E."/>
            <person name="Murat C."/>
            <person name="Riley R."/>
            <person name="Ohm R."/>
            <person name="Sun H."/>
            <person name="Tunlid A."/>
            <person name="Henrissat B."/>
            <person name="Grigoriev I.V."/>
            <person name="Hibbett D.S."/>
            <person name="Martin F."/>
        </authorList>
    </citation>
    <scope>NUCLEOTIDE SEQUENCE [LARGE SCALE GENOMIC DNA]</scope>
    <source>
        <strain evidence="3">441</strain>
    </source>
</reference>